<proteinExistence type="predicted"/>
<evidence type="ECO:0000313" key="1">
    <source>
        <dbReference type="EMBL" id="KAH0567076.1"/>
    </source>
</evidence>
<accession>A0AAV7J385</accession>
<name>A0AAV7J385_COTGL</name>
<dbReference type="Proteomes" id="UP000826195">
    <property type="component" value="Unassembled WGS sequence"/>
</dbReference>
<keyword evidence="2" id="KW-1185">Reference proteome</keyword>
<evidence type="ECO:0000313" key="2">
    <source>
        <dbReference type="Proteomes" id="UP000826195"/>
    </source>
</evidence>
<reference evidence="1 2" key="1">
    <citation type="journal article" date="2021" name="J. Hered.">
        <title>A chromosome-level genome assembly of the parasitoid wasp, Cotesia glomerata (Hymenoptera: Braconidae).</title>
        <authorList>
            <person name="Pinto B.J."/>
            <person name="Weis J.J."/>
            <person name="Gamble T."/>
            <person name="Ode P.J."/>
            <person name="Paul R."/>
            <person name="Zaspel J.M."/>
        </authorList>
    </citation>
    <scope>NUCLEOTIDE SEQUENCE [LARGE SCALE GENOMIC DNA]</scope>
    <source>
        <strain evidence="1">CgM1</strain>
    </source>
</reference>
<dbReference type="AlphaFoldDB" id="A0AAV7J385"/>
<organism evidence="1 2">
    <name type="scientific">Cotesia glomerata</name>
    <name type="common">Lepidopteran parasitic wasp</name>
    <name type="synonym">Apanteles glomeratus</name>
    <dbReference type="NCBI Taxonomy" id="32391"/>
    <lineage>
        <taxon>Eukaryota</taxon>
        <taxon>Metazoa</taxon>
        <taxon>Ecdysozoa</taxon>
        <taxon>Arthropoda</taxon>
        <taxon>Hexapoda</taxon>
        <taxon>Insecta</taxon>
        <taxon>Pterygota</taxon>
        <taxon>Neoptera</taxon>
        <taxon>Endopterygota</taxon>
        <taxon>Hymenoptera</taxon>
        <taxon>Apocrita</taxon>
        <taxon>Ichneumonoidea</taxon>
        <taxon>Braconidae</taxon>
        <taxon>Microgastrinae</taxon>
        <taxon>Cotesia</taxon>
    </lineage>
</organism>
<comment type="caution">
    <text evidence="1">The sequence shown here is derived from an EMBL/GenBank/DDBJ whole genome shotgun (WGS) entry which is preliminary data.</text>
</comment>
<protein>
    <submittedName>
        <fullName evidence="1">Uncharacterized protein</fullName>
    </submittedName>
</protein>
<gene>
    <name evidence="1" type="ORF">KQX54_006482</name>
</gene>
<dbReference type="EMBL" id="JAHXZJ010000001">
    <property type="protein sequence ID" value="KAH0567076.1"/>
    <property type="molecule type" value="Genomic_DNA"/>
</dbReference>
<sequence length="89" mass="9587">MTPAAVVLISRVCKTLDRYLGIIRAKGGKPRRSTQLERASTMIKGQTKGVVDADESKTSCEVDSIPFEIATISQEPVTNVPTIIKTGLV</sequence>